<evidence type="ECO:0000313" key="3">
    <source>
        <dbReference type="EMBL" id="KGK38114.1"/>
    </source>
</evidence>
<proteinExistence type="predicted"/>
<comment type="caution">
    <text evidence="3">The sequence shown here is derived from an EMBL/GenBank/DDBJ whole genome shotgun (WGS) entry which is preliminary data.</text>
</comment>
<keyword evidence="1" id="KW-0175">Coiled coil</keyword>
<dbReference type="VEuPathDB" id="FungiDB:C5L36_0B10370"/>
<evidence type="ECO:0000313" key="4">
    <source>
        <dbReference type="Proteomes" id="UP000029867"/>
    </source>
</evidence>
<keyword evidence="2" id="KW-0472">Membrane</keyword>
<feature type="coiled-coil region" evidence="1">
    <location>
        <begin position="169"/>
        <end position="196"/>
    </location>
</feature>
<organism evidence="3 4">
    <name type="scientific">Pichia kudriavzevii</name>
    <name type="common">Yeast</name>
    <name type="synonym">Issatchenkia orientalis</name>
    <dbReference type="NCBI Taxonomy" id="4909"/>
    <lineage>
        <taxon>Eukaryota</taxon>
        <taxon>Fungi</taxon>
        <taxon>Dikarya</taxon>
        <taxon>Ascomycota</taxon>
        <taxon>Saccharomycotina</taxon>
        <taxon>Pichiomycetes</taxon>
        <taxon>Pichiales</taxon>
        <taxon>Pichiaceae</taxon>
        <taxon>Pichia</taxon>
    </lineage>
</organism>
<sequence length="376" mass="43315">MSTSTIEPIHQEEKYYTFRTPGETRHKLHVVDPDYGLFDRNAHKTGFGFNTKKFMRKIRGRKSTEDFQISNEFQLRAEPEIYDSGIQELSVSPERLFPDLPIDSESSESDTESIAECESVFSGQAISNSLIGSKSRSISRNSGMSQKKTALTFSDKLCRPKKTSPIQYKTKIEMEYEKLKIKAARHKAEKEALKCKLLRKEMASKMRDYEYYCINRIEHRHQHQPHNRKQGRPVIQDPLFIAPSCYFPNKTLKGSRGSIRHPLSQLCDKLPSDISEALRYSASMTPTTRAVEDFHRYVEIWVSGLPLVNVIWPVLHLIGAFIPRGDPNSRSLVSLVVAFIDLLILYMTGLATYYFTYYTYKAITSLLYIGKLFHLM</sequence>
<evidence type="ECO:0000256" key="2">
    <source>
        <dbReference type="SAM" id="Phobius"/>
    </source>
</evidence>
<dbReference type="Proteomes" id="UP000029867">
    <property type="component" value="Unassembled WGS sequence"/>
</dbReference>
<dbReference type="AlphaFoldDB" id="A0A099P1D4"/>
<dbReference type="EMBL" id="JQFK01000024">
    <property type="protein sequence ID" value="KGK38114.1"/>
    <property type="molecule type" value="Genomic_DNA"/>
</dbReference>
<keyword evidence="2" id="KW-1133">Transmembrane helix</keyword>
<feature type="transmembrane region" description="Helical" evidence="2">
    <location>
        <begin position="300"/>
        <end position="320"/>
    </location>
</feature>
<feature type="transmembrane region" description="Helical" evidence="2">
    <location>
        <begin position="332"/>
        <end position="355"/>
    </location>
</feature>
<reference evidence="4" key="1">
    <citation type="journal article" date="2014" name="Microb. Cell Fact.">
        <title>Exploiting Issatchenkia orientalis SD108 for succinic acid production.</title>
        <authorList>
            <person name="Xiao H."/>
            <person name="Shao Z."/>
            <person name="Jiang Y."/>
            <person name="Dole S."/>
            <person name="Zhao H."/>
        </authorList>
    </citation>
    <scope>NUCLEOTIDE SEQUENCE [LARGE SCALE GENOMIC DNA]</scope>
    <source>
        <strain evidence="4">SD108</strain>
    </source>
</reference>
<accession>A0A099P1D4</accession>
<protein>
    <submittedName>
        <fullName evidence="3">Uncharacterized protein</fullName>
    </submittedName>
</protein>
<evidence type="ECO:0000256" key="1">
    <source>
        <dbReference type="SAM" id="Coils"/>
    </source>
</evidence>
<gene>
    <name evidence="3" type="ORF">JL09_g2725</name>
</gene>
<dbReference type="HOGENOM" id="CLU_735792_0_0_1"/>
<keyword evidence="2" id="KW-0812">Transmembrane</keyword>
<name>A0A099P1D4_PICKU</name>